<dbReference type="InterPro" id="IPR017972">
    <property type="entry name" value="Cyt_P450_CS"/>
</dbReference>
<feature type="region of interest" description="Disordered" evidence="2">
    <location>
        <begin position="1"/>
        <end position="29"/>
    </location>
</feature>
<dbReference type="SUPFAM" id="SSF48264">
    <property type="entry name" value="Cytochrome P450"/>
    <property type="match status" value="1"/>
</dbReference>
<accession>A0A7W2HGC7</accession>
<dbReference type="AlphaFoldDB" id="A0A7W2HGC7"/>
<dbReference type="InterPro" id="IPR002397">
    <property type="entry name" value="Cyt_P450_B"/>
</dbReference>
<feature type="compositionally biased region" description="Low complexity" evidence="2">
    <location>
        <begin position="455"/>
        <end position="470"/>
    </location>
</feature>
<feature type="region of interest" description="Disordered" evidence="2">
    <location>
        <begin position="423"/>
        <end position="495"/>
    </location>
</feature>
<evidence type="ECO:0000256" key="1">
    <source>
        <dbReference type="ARBA" id="ARBA00010617"/>
    </source>
</evidence>
<gene>
    <name evidence="3" type="ORF">H1V43_14365</name>
</gene>
<dbReference type="PANTHER" id="PTHR46696">
    <property type="entry name" value="P450, PUTATIVE (EUROFUNG)-RELATED"/>
    <property type="match status" value="1"/>
</dbReference>
<dbReference type="GO" id="GO:0004497">
    <property type="term" value="F:monooxygenase activity"/>
    <property type="evidence" value="ECO:0007669"/>
    <property type="project" value="InterPro"/>
</dbReference>
<dbReference type="PANTHER" id="PTHR46696:SF1">
    <property type="entry name" value="CYTOCHROME P450 YJIB-RELATED"/>
    <property type="match status" value="1"/>
</dbReference>
<name>A0A7W2HGC7_9ACTN</name>
<dbReference type="Gene3D" id="1.10.630.10">
    <property type="entry name" value="Cytochrome P450"/>
    <property type="match status" value="1"/>
</dbReference>
<comment type="similarity">
    <text evidence="1">Belongs to the cytochrome P450 family.</text>
</comment>
<evidence type="ECO:0000256" key="2">
    <source>
        <dbReference type="SAM" id="MobiDB-lite"/>
    </source>
</evidence>
<dbReference type="GO" id="GO:0005506">
    <property type="term" value="F:iron ion binding"/>
    <property type="evidence" value="ECO:0007669"/>
    <property type="project" value="InterPro"/>
</dbReference>
<dbReference type="InterPro" id="IPR036396">
    <property type="entry name" value="Cyt_P450_sf"/>
</dbReference>
<protein>
    <submittedName>
        <fullName evidence="3">Cytochrome P450</fullName>
    </submittedName>
</protein>
<proteinExistence type="inferred from homology"/>
<dbReference type="PROSITE" id="PS00086">
    <property type="entry name" value="CYTOCHROME_P450"/>
    <property type="match status" value="1"/>
</dbReference>
<keyword evidence="4" id="KW-1185">Reference proteome</keyword>
<dbReference type="GO" id="GO:0020037">
    <property type="term" value="F:heme binding"/>
    <property type="evidence" value="ECO:0007669"/>
    <property type="project" value="InterPro"/>
</dbReference>
<reference evidence="3 4" key="1">
    <citation type="submission" date="2020-07" db="EMBL/GenBank/DDBJ databases">
        <title>Streptomyces isolated from Indian soil.</title>
        <authorList>
            <person name="Mandal S."/>
            <person name="Maiti P.K."/>
        </authorList>
    </citation>
    <scope>NUCLEOTIDE SEQUENCE [LARGE SCALE GENOMIC DNA]</scope>
    <source>
        <strain evidence="3 4">PSKA54</strain>
    </source>
</reference>
<dbReference type="PRINTS" id="PR00359">
    <property type="entry name" value="BP450"/>
</dbReference>
<dbReference type="RefSeq" id="WP_181864380.1">
    <property type="nucleotide sequence ID" value="NZ_JACEQY010000013.1"/>
</dbReference>
<dbReference type="CDD" id="cd20623">
    <property type="entry name" value="CYP_unk"/>
    <property type="match status" value="1"/>
</dbReference>
<dbReference type="EMBL" id="JACEQY010000013">
    <property type="protein sequence ID" value="MBA4862559.1"/>
    <property type="molecule type" value="Genomic_DNA"/>
</dbReference>
<organism evidence="3 4">
    <name type="scientific">Streptomyces himalayensis subsp. aureolus</name>
    <dbReference type="NCBI Taxonomy" id="2758039"/>
    <lineage>
        <taxon>Bacteria</taxon>
        <taxon>Bacillati</taxon>
        <taxon>Actinomycetota</taxon>
        <taxon>Actinomycetes</taxon>
        <taxon>Kitasatosporales</taxon>
        <taxon>Streptomycetaceae</taxon>
        <taxon>Streptomyces</taxon>
        <taxon>Streptomyces himalayensis</taxon>
    </lineage>
</organism>
<sequence length="506" mass="55527">MTTPSHSHRGADEPISPPPGCPAHGLGPGGLRRLYGSEAESDLAGIYEKLRAEHGSVAPVLVHDDVPMWAVIGHTETLHMLRTRSHFTRDSRRMRVVQDGTFAPDNPLAPMVTWAPLISFAEGAEHQRVRGAINDALSTIDDRGLRRFIHRSSQRLVNEFCEKGTADLVSQFAEHLPMAVMCEVLGMPDEYNERLVQAGRDMTKGTATAVESNEYVMSVLYRHTARRRAQPEEDFTSRLIAHPAQLTDDEVAQNLRVVLIAAYEGTANLMANVLRMVLTDPRFRAQLNGGQMTVPEAIEQSLWDEPPMNAQVGYVATEDAELGGQRIKAGDGIMYVIAAGNLDPVIRPDLKASMAGNRAHLAFGGGPHECPGQDIARSIADVGVDALLMRLPDAELAVDEKELRWRQTLIARHLVDLPVMFTPRPPQDVKLRPTMGRVPSPRKEWEVSSPPPRPQATSPAAAVPAQASAAERSDQPLVATPPPSPTGEGERPKGALQRLLRWWRGY</sequence>
<comment type="caution">
    <text evidence="3">The sequence shown here is derived from an EMBL/GenBank/DDBJ whole genome shotgun (WGS) entry which is preliminary data.</text>
</comment>
<evidence type="ECO:0000313" key="3">
    <source>
        <dbReference type="EMBL" id="MBA4862559.1"/>
    </source>
</evidence>
<evidence type="ECO:0000313" key="4">
    <source>
        <dbReference type="Proteomes" id="UP000586976"/>
    </source>
</evidence>
<dbReference type="Proteomes" id="UP000586976">
    <property type="component" value="Unassembled WGS sequence"/>
</dbReference>
<dbReference type="GO" id="GO:0016705">
    <property type="term" value="F:oxidoreductase activity, acting on paired donors, with incorporation or reduction of molecular oxygen"/>
    <property type="evidence" value="ECO:0007669"/>
    <property type="project" value="InterPro"/>
</dbReference>